<dbReference type="Pfam" id="PF00168">
    <property type="entry name" value="C2"/>
    <property type="match status" value="2"/>
</dbReference>
<keyword evidence="9" id="KW-0106">Calcium</keyword>
<dbReference type="RefSeq" id="XP_032342264.1">
    <property type="nucleotide sequence ID" value="XM_032486373.1"/>
</dbReference>
<dbReference type="PANTHER" id="PTHR10857:SF3">
    <property type="entry name" value="COPINE-2"/>
    <property type="match status" value="1"/>
</dbReference>
<accession>A0A8B8TJ50</accession>
<dbReference type="SMART" id="SM00239">
    <property type="entry name" value="C2"/>
    <property type="match status" value="2"/>
</dbReference>
<evidence type="ECO:0000256" key="2">
    <source>
        <dbReference type="ARBA" id="ARBA00004236"/>
    </source>
</evidence>
<dbReference type="PROSITE" id="PS50004">
    <property type="entry name" value="C2"/>
    <property type="match status" value="2"/>
</dbReference>
<dbReference type="FunFam" id="2.60.40.150:FF:000103">
    <property type="entry name" value="Copine 2"/>
    <property type="match status" value="1"/>
</dbReference>
<evidence type="ECO:0000256" key="1">
    <source>
        <dbReference type="ARBA" id="ARBA00004123"/>
    </source>
</evidence>
<dbReference type="GO" id="GO:0005634">
    <property type="term" value="C:nucleus"/>
    <property type="evidence" value="ECO:0007669"/>
    <property type="project" value="UniProtKB-SubCell"/>
</dbReference>
<feature type="compositionally biased region" description="Low complexity" evidence="15">
    <location>
        <begin position="463"/>
        <end position="478"/>
    </location>
</feature>
<dbReference type="AlphaFoldDB" id="A0A8B8TJ50"/>
<dbReference type="InterPro" id="IPR010734">
    <property type="entry name" value="Copine_C"/>
</dbReference>
<dbReference type="InterPro" id="IPR037768">
    <property type="entry name" value="C2B_Copine"/>
</dbReference>
<dbReference type="GO" id="GO:0005886">
    <property type="term" value="C:plasma membrane"/>
    <property type="evidence" value="ECO:0007669"/>
    <property type="project" value="UniProtKB-SubCell"/>
</dbReference>
<comment type="similarity">
    <text evidence="4">Belongs to the copine family.</text>
</comment>
<dbReference type="InterPro" id="IPR035892">
    <property type="entry name" value="C2_domain_sf"/>
</dbReference>
<evidence type="ECO:0000256" key="4">
    <source>
        <dbReference type="ARBA" id="ARBA00009048"/>
    </source>
</evidence>
<evidence type="ECO:0000256" key="8">
    <source>
        <dbReference type="ARBA" id="ARBA00022737"/>
    </source>
</evidence>
<evidence type="ECO:0000256" key="7">
    <source>
        <dbReference type="ARBA" id="ARBA00022723"/>
    </source>
</evidence>
<evidence type="ECO:0000256" key="12">
    <source>
        <dbReference type="ARBA" id="ARBA00053843"/>
    </source>
</evidence>
<dbReference type="CDD" id="cd04047">
    <property type="entry name" value="C2B_Copine"/>
    <property type="match status" value="1"/>
</dbReference>
<comment type="function">
    <text evidence="12">Calcium-dependent phospholipid-binding protein that plays a role in calcium-mediated intracellular processes. Exhibits calcium-dependent cell membrane binding properties.</text>
</comment>
<evidence type="ECO:0000313" key="17">
    <source>
        <dbReference type="Proteomes" id="UP000694856"/>
    </source>
</evidence>
<sequence>MAYIPGGGAPASGVAPLGSQYCVCKVELSVSGQNLLDRDVTSKSDPFCVLFTENEGRWIEYDRTETAINNLNPAFSKKFVLDYHFEEVQKLKFALFDQDKSSTQLEEHDFLGQFSCSLGTIVSSKKITRPLVLMNDKPAGKGLITIAAQELSDNRVITLSLAGRKLDKKDLFGKSDPFLEFYKPGVDGKWMLVHRTEVIKYTLDPVWKPFTVPLVSLCDGDMEKPVQVMCYDYDNDGGHDFIGEFQTSVSQMCEAHDGIPREFECINPKKQRKKKNYKNSGIIILRSCKIKRDYSFLDYILGGCQLMFTVGIDFTASNGNPLDPSSLHYINPMGTNEYLSAIWAVGQIIQDYDSDKMFPALGFGAQLPPDWKMRKLRLREDDHSEILSTSTALPLPGLEGTVSSPMSLPSTSTPPTPSAQVWTALPRHTRLACPTSASMVPPISLLSSTTWPGLRPRPRSSRQPRSTSSSLSSRTVSSVTWRRRGMPWCRLPSCPCPSSSWAWVTPTSLPWSSWTGTAAQYAPTQGRRQPVILCSLCPFENSATRQKRRWPKLCWRSCPNKSFSISSIKTCPPPTRSPPECSPRPAAACRLGLPPSPGTCMFTLLPCGWPFFFFPFNRSTFLFFYNRTSTPNFLQPSWASFVGVD</sequence>
<evidence type="ECO:0000256" key="9">
    <source>
        <dbReference type="ARBA" id="ARBA00022837"/>
    </source>
</evidence>
<dbReference type="CDD" id="cd04048">
    <property type="entry name" value="C2A_Copine"/>
    <property type="match status" value="1"/>
</dbReference>
<evidence type="ECO:0000256" key="5">
    <source>
        <dbReference type="ARBA" id="ARBA00022475"/>
    </source>
</evidence>
<reference evidence="18" key="1">
    <citation type="submission" date="2025-08" db="UniProtKB">
        <authorList>
            <consortium name="RefSeq"/>
        </authorList>
    </citation>
    <scope>IDENTIFICATION</scope>
    <source>
        <tissue evidence="18">Ear skin</tissue>
    </source>
</reference>
<evidence type="ECO:0000313" key="18">
    <source>
        <dbReference type="RefSeq" id="XP_032342264.1"/>
    </source>
</evidence>
<keyword evidence="5" id="KW-1003">Cell membrane</keyword>
<evidence type="ECO:0000256" key="15">
    <source>
        <dbReference type="SAM" id="MobiDB-lite"/>
    </source>
</evidence>
<protein>
    <recommendedName>
        <fullName evidence="13">Copine-2</fullName>
    </recommendedName>
    <alternativeName>
        <fullName evidence="14">Copine II</fullName>
    </alternativeName>
</protein>
<organism evidence="17 18">
    <name type="scientific">Camelus ferus</name>
    <name type="common">Wild bactrian camel</name>
    <name type="synonym">Camelus bactrianus ferus</name>
    <dbReference type="NCBI Taxonomy" id="419612"/>
    <lineage>
        <taxon>Eukaryota</taxon>
        <taxon>Metazoa</taxon>
        <taxon>Chordata</taxon>
        <taxon>Craniata</taxon>
        <taxon>Vertebrata</taxon>
        <taxon>Euteleostomi</taxon>
        <taxon>Mammalia</taxon>
        <taxon>Eutheria</taxon>
        <taxon>Laurasiatheria</taxon>
        <taxon>Artiodactyla</taxon>
        <taxon>Tylopoda</taxon>
        <taxon>Camelidae</taxon>
        <taxon>Camelus</taxon>
    </lineage>
</organism>
<keyword evidence="7" id="KW-0479">Metal-binding</keyword>
<dbReference type="SUPFAM" id="SSF49562">
    <property type="entry name" value="C2 domain (Calcium/lipid-binding domain, CaLB)"/>
    <property type="match status" value="2"/>
</dbReference>
<evidence type="ECO:0000256" key="14">
    <source>
        <dbReference type="ARBA" id="ARBA00081783"/>
    </source>
</evidence>
<feature type="region of interest" description="Disordered" evidence="15">
    <location>
        <begin position="389"/>
        <end position="420"/>
    </location>
</feature>
<dbReference type="GO" id="GO:0005737">
    <property type="term" value="C:cytoplasm"/>
    <property type="evidence" value="ECO:0007669"/>
    <property type="project" value="UniProtKB-SubCell"/>
</dbReference>
<keyword evidence="11" id="KW-0539">Nucleus</keyword>
<dbReference type="GO" id="GO:0071277">
    <property type="term" value="P:cellular response to calcium ion"/>
    <property type="evidence" value="ECO:0007669"/>
    <property type="project" value="TreeGrafter"/>
</dbReference>
<gene>
    <name evidence="18" type="primary">CPNE2</name>
</gene>
<dbReference type="Proteomes" id="UP000694856">
    <property type="component" value="Chromosome 9"/>
</dbReference>
<comment type="subcellular location">
    <subcellularLocation>
        <location evidence="2">Cell membrane</location>
    </subcellularLocation>
    <subcellularLocation>
        <location evidence="3">Cytoplasm</location>
    </subcellularLocation>
    <subcellularLocation>
        <location evidence="1">Nucleus</location>
    </subcellularLocation>
</comment>
<keyword evidence="6" id="KW-0963">Cytoplasm</keyword>
<evidence type="ECO:0000256" key="13">
    <source>
        <dbReference type="ARBA" id="ARBA00074827"/>
    </source>
</evidence>
<dbReference type="Gene3D" id="2.60.40.150">
    <property type="entry name" value="C2 domain"/>
    <property type="match status" value="2"/>
</dbReference>
<evidence type="ECO:0000259" key="16">
    <source>
        <dbReference type="PROSITE" id="PS50004"/>
    </source>
</evidence>
<dbReference type="PANTHER" id="PTHR10857">
    <property type="entry name" value="COPINE"/>
    <property type="match status" value="1"/>
</dbReference>
<dbReference type="Pfam" id="PF07002">
    <property type="entry name" value="Copine"/>
    <property type="match status" value="1"/>
</dbReference>
<feature type="region of interest" description="Disordered" evidence="15">
    <location>
        <begin position="450"/>
        <end position="478"/>
    </location>
</feature>
<keyword evidence="17" id="KW-1185">Reference proteome</keyword>
<dbReference type="GO" id="GO:0046872">
    <property type="term" value="F:metal ion binding"/>
    <property type="evidence" value="ECO:0007669"/>
    <property type="project" value="UniProtKB-KW"/>
</dbReference>
<name>A0A8B8TJ50_CAMFR</name>
<dbReference type="GeneID" id="102511611"/>
<keyword evidence="10" id="KW-0472">Membrane</keyword>
<dbReference type="FunFam" id="2.60.40.150:FF:000042">
    <property type="entry name" value="Copine 3"/>
    <property type="match status" value="1"/>
</dbReference>
<feature type="domain" description="C2" evidence="16">
    <location>
        <begin position="138"/>
        <end position="263"/>
    </location>
</feature>
<dbReference type="InterPro" id="IPR045052">
    <property type="entry name" value="Copine"/>
</dbReference>
<evidence type="ECO:0000256" key="3">
    <source>
        <dbReference type="ARBA" id="ARBA00004496"/>
    </source>
</evidence>
<proteinExistence type="inferred from homology"/>
<evidence type="ECO:0000256" key="6">
    <source>
        <dbReference type="ARBA" id="ARBA00022490"/>
    </source>
</evidence>
<keyword evidence="8" id="KW-0677">Repeat</keyword>
<feature type="domain" description="C2" evidence="16">
    <location>
        <begin position="6"/>
        <end position="131"/>
    </location>
</feature>
<dbReference type="InterPro" id="IPR000008">
    <property type="entry name" value="C2_dom"/>
</dbReference>
<evidence type="ECO:0000256" key="11">
    <source>
        <dbReference type="ARBA" id="ARBA00023242"/>
    </source>
</evidence>
<dbReference type="GO" id="GO:0005544">
    <property type="term" value="F:calcium-dependent phospholipid binding"/>
    <property type="evidence" value="ECO:0007669"/>
    <property type="project" value="InterPro"/>
</dbReference>
<feature type="compositionally biased region" description="Low complexity" evidence="15">
    <location>
        <begin position="401"/>
        <end position="411"/>
    </location>
</feature>
<evidence type="ECO:0000256" key="10">
    <source>
        <dbReference type="ARBA" id="ARBA00023136"/>
    </source>
</evidence>
<dbReference type="CTD" id="221184"/>